<evidence type="ECO:0008006" key="4">
    <source>
        <dbReference type="Google" id="ProtNLM"/>
    </source>
</evidence>
<gene>
    <name evidence="2" type="ORF">A2538_04360</name>
</gene>
<proteinExistence type="predicted"/>
<organism evidence="2 3">
    <name type="scientific">Candidatus Magasanikbacteria bacterium RIFOXYD2_FULL_41_14</name>
    <dbReference type="NCBI Taxonomy" id="1798709"/>
    <lineage>
        <taxon>Bacteria</taxon>
        <taxon>Candidatus Magasanikiibacteriota</taxon>
    </lineage>
</organism>
<dbReference type="Proteomes" id="UP000178254">
    <property type="component" value="Unassembled WGS sequence"/>
</dbReference>
<protein>
    <recommendedName>
        <fullName evidence="4">Transglycosylase SLT domain-containing protein</fullName>
    </recommendedName>
</protein>
<accession>A0A1F6PEQ4</accession>
<evidence type="ECO:0000313" key="2">
    <source>
        <dbReference type="EMBL" id="OGH94636.1"/>
    </source>
</evidence>
<dbReference type="EMBL" id="MFRE01000006">
    <property type="protein sequence ID" value="OGH94636.1"/>
    <property type="molecule type" value="Genomic_DNA"/>
</dbReference>
<reference evidence="2 3" key="1">
    <citation type="journal article" date="2016" name="Nat. Commun.">
        <title>Thousands of microbial genomes shed light on interconnected biogeochemical processes in an aquifer system.</title>
        <authorList>
            <person name="Anantharaman K."/>
            <person name="Brown C.T."/>
            <person name="Hug L.A."/>
            <person name="Sharon I."/>
            <person name="Castelle C.J."/>
            <person name="Probst A.J."/>
            <person name="Thomas B.C."/>
            <person name="Singh A."/>
            <person name="Wilkins M.J."/>
            <person name="Karaoz U."/>
            <person name="Brodie E.L."/>
            <person name="Williams K.H."/>
            <person name="Hubbard S.S."/>
            <person name="Banfield J.F."/>
        </authorList>
    </citation>
    <scope>NUCLEOTIDE SEQUENCE [LARGE SCALE GENOMIC DNA]</scope>
</reference>
<dbReference type="SUPFAM" id="SSF53955">
    <property type="entry name" value="Lysozyme-like"/>
    <property type="match status" value="1"/>
</dbReference>
<dbReference type="Gene3D" id="6.10.250.3150">
    <property type="match status" value="1"/>
</dbReference>
<comment type="caution">
    <text evidence="2">The sequence shown here is derived from an EMBL/GenBank/DDBJ whole genome shotgun (WGS) entry which is preliminary data.</text>
</comment>
<dbReference type="STRING" id="1798709.A2538_04360"/>
<dbReference type="AlphaFoldDB" id="A0A1F6PEQ4"/>
<keyword evidence="1" id="KW-0175">Coiled coil</keyword>
<dbReference type="InterPro" id="IPR023346">
    <property type="entry name" value="Lysozyme-like_dom_sf"/>
</dbReference>
<sequence length="412" mass="44900">MTDDQADLQRQLSEVEAQINDLSKQLGAATKEKNTLANKIKQLQITQQQLVALIKQTNLKISNLGFGIESAETDLNVAIKREKILRAAIGAGLKEINHQDNNLLLELVSSRGLSDAFTQFYNYNLLSTQLLGLVRDVRKTQTEITNKKDSLEAQKDDAVNLLKIKAAQNDSLAASIGTQNSLLKITKGQEAVYAASLADTKKKAAQIRSRIYELFNTGTQINFGQAVDIAIYAAGLTGQRPAFLLAILTQESNLGKNVGTCNRAGDPPEKSWKVIMKPTRDQEPFLAITKELGLDPDVTPVSCPMRNKDGSQLGWGGAMGPAQFIPSTWMGYKDKVSAVTGKSPADPWDIRDAFVAAAVLLKSNGANGTDDGDWKAAMRYFSGGLNPAYSFYGNNVIAKTHEYESDMAELKK</sequence>
<name>A0A1F6PEQ4_9BACT</name>
<evidence type="ECO:0000313" key="3">
    <source>
        <dbReference type="Proteomes" id="UP000178254"/>
    </source>
</evidence>
<evidence type="ECO:0000256" key="1">
    <source>
        <dbReference type="SAM" id="Coils"/>
    </source>
</evidence>
<feature type="coiled-coil region" evidence="1">
    <location>
        <begin position="5"/>
        <end position="46"/>
    </location>
</feature>
<dbReference type="Gene3D" id="1.10.530.10">
    <property type="match status" value="1"/>
</dbReference>